<dbReference type="Gene3D" id="3.30.70.1350">
    <property type="entry name" value="Cation efflux protein, cytoplasmic domain"/>
    <property type="match status" value="1"/>
</dbReference>
<evidence type="ECO:0000256" key="2">
    <source>
        <dbReference type="ARBA" id="ARBA00008873"/>
    </source>
</evidence>
<evidence type="ECO:0000313" key="11">
    <source>
        <dbReference type="EMBL" id="GKV28517.1"/>
    </source>
</evidence>
<comment type="caution">
    <text evidence="11">The sequence shown here is derived from an EMBL/GenBank/DDBJ whole genome shotgun (WGS) entry which is preliminary data.</text>
</comment>
<keyword evidence="6" id="KW-0406">Ion transport</keyword>
<feature type="domain" description="Cation efflux protein cytoplasmic" evidence="10">
    <location>
        <begin position="337"/>
        <end position="397"/>
    </location>
</feature>
<evidence type="ECO:0000313" key="12">
    <source>
        <dbReference type="Proteomes" id="UP001054252"/>
    </source>
</evidence>
<sequence>MKKGEIQGEKMKNCELCEGAARIYCESDQAICVGTVTEKCMARTFWWQSTRGVFSATPVKVAEFVYEISLVYGPEDNVAEYYQQQVEVLEGFNEMDALTDRGFVPGMSKEEQEKLAKSETFAIRISNIANMVLFAAKVYASIRSGSLAIIASTLDSLLDLLSGFILWFTAFSMQTPNPYQYPIGKKRMQPLGILVFASVMATLGLQIILESIQMLISDDNEFNLTKEQERWVVGIMLSVTVVKFLLMLYCRTFTNEIVKAYAQDHFFDVITNLIGLIAALLANYIDDWMDPVGAIILALYTIRTWSMTVLENVNSLVGRSATPEYLQKLTYLCWNHHRAIRHIDTVRAYTFGSHYFVEVDIVLPATMPLQEAHDIGEALQEKLEQLPEIERAFVHLDYEFTHKPEHGQSHS</sequence>
<dbReference type="InterPro" id="IPR050291">
    <property type="entry name" value="CDF_Transporter"/>
</dbReference>
<evidence type="ECO:0000259" key="10">
    <source>
        <dbReference type="Pfam" id="PF16916"/>
    </source>
</evidence>
<dbReference type="FunFam" id="1.20.1510.10:FF:000003">
    <property type="entry name" value="Metal tolerance protein 11"/>
    <property type="match status" value="1"/>
</dbReference>
<evidence type="ECO:0000256" key="6">
    <source>
        <dbReference type="ARBA" id="ARBA00023065"/>
    </source>
</evidence>
<evidence type="ECO:0000256" key="4">
    <source>
        <dbReference type="ARBA" id="ARBA00022692"/>
    </source>
</evidence>
<dbReference type="GO" id="GO:0010486">
    <property type="term" value="F:manganese:proton antiporter activity"/>
    <property type="evidence" value="ECO:0007669"/>
    <property type="project" value="TreeGrafter"/>
</dbReference>
<dbReference type="InterPro" id="IPR027469">
    <property type="entry name" value="Cation_efflux_TMD_sf"/>
</dbReference>
<evidence type="ECO:0000256" key="3">
    <source>
        <dbReference type="ARBA" id="ARBA00022448"/>
    </source>
</evidence>
<comment type="similarity">
    <text evidence="2">Belongs to the cation diffusion facilitator (CDF) transporter (TC 2.A.4) family. SLC30A subfamily.</text>
</comment>
<evidence type="ECO:0000256" key="1">
    <source>
        <dbReference type="ARBA" id="ARBA00004127"/>
    </source>
</evidence>
<proteinExistence type="inferred from homology"/>
<evidence type="ECO:0008006" key="13">
    <source>
        <dbReference type="Google" id="ProtNLM"/>
    </source>
</evidence>
<dbReference type="Gene3D" id="1.20.1510.10">
    <property type="entry name" value="Cation efflux protein transmembrane domain"/>
    <property type="match status" value="1"/>
</dbReference>
<keyword evidence="5 8" id="KW-1133">Transmembrane helix</keyword>
<dbReference type="FunFam" id="3.30.70.1350:FF:000001">
    <property type="entry name" value="Metal tolerance protein 11"/>
    <property type="match status" value="1"/>
</dbReference>
<keyword evidence="4 8" id="KW-0812">Transmembrane</keyword>
<evidence type="ECO:0000256" key="8">
    <source>
        <dbReference type="SAM" id="Phobius"/>
    </source>
</evidence>
<dbReference type="Pfam" id="PF16916">
    <property type="entry name" value="ZT_dimer"/>
    <property type="match status" value="1"/>
</dbReference>
<feature type="transmembrane region" description="Helical" evidence="8">
    <location>
        <begin position="266"/>
        <end position="285"/>
    </location>
</feature>
<accession>A0AAV5KV74</accession>
<dbReference type="InterPro" id="IPR036837">
    <property type="entry name" value="Cation_efflux_CTD_sf"/>
</dbReference>
<dbReference type="InterPro" id="IPR002524">
    <property type="entry name" value="Cation_efflux"/>
</dbReference>
<evidence type="ECO:0000256" key="5">
    <source>
        <dbReference type="ARBA" id="ARBA00022989"/>
    </source>
</evidence>
<feature type="transmembrane region" description="Helical" evidence="8">
    <location>
        <begin position="231"/>
        <end position="254"/>
    </location>
</feature>
<dbReference type="AlphaFoldDB" id="A0AAV5KV74"/>
<gene>
    <name evidence="11" type="ORF">SLEP1_g37560</name>
</gene>
<keyword evidence="7 8" id="KW-0472">Membrane</keyword>
<dbReference type="EMBL" id="BPVZ01000079">
    <property type="protein sequence ID" value="GKV28517.1"/>
    <property type="molecule type" value="Genomic_DNA"/>
</dbReference>
<organism evidence="11 12">
    <name type="scientific">Rubroshorea leprosula</name>
    <dbReference type="NCBI Taxonomy" id="152421"/>
    <lineage>
        <taxon>Eukaryota</taxon>
        <taxon>Viridiplantae</taxon>
        <taxon>Streptophyta</taxon>
        <taxon>Embryophyta</taxon>
        <taxon>Tracheophyta</taxon>
        <taxon>Spermatophyta</taxon>
        <taxon>Magnoliopsida</taxon>
        <taxon>eudicotyledons</taxon>
        <taxon>Gunneridae</taxon>
        <taxon>Pentapetalae</taxon>
        <taxon>rosids</taxon>
        <taxon>malvids</taxon>
        <taxon>Malvales</taxon>
        <taxon>Dipterocarpaceae</taxon>
        <taxon>Rubroshorea</taxon>
    </lineage>
</organism>
<dbReference type="NCBIfam" id="TIGR01297">
    <property type="entry name" value="CDF"/>
    <property type="match status" value="1"/>
</dbReference>
<keyword evidence="3" id="KW-0813">Transport</keyword>
<reference evidence="11 12" key="1">
    <citation type="journal article" date="2021" name="Commun. Biol.">
        <title>The genome of Shorea leprosula (Dipterocarpaceae) highlights the ecological relevance of drought in aseasonal tropical rainforests.</title>
        <authorList>
            <person name="Ng K.K.S."/>
            <person name="Kobayashi M.J."/>
            <person name="Fawcett J.A."/>
            <person name="Hatakeyama M."/>
            <person name="Paape T."/>
            <person name="Ng C.H."/>
            <person name="Ang C.C."/>
            <person name="Tnah L.H."/>
            <person name="Lee C.T."/>
            <person name="Nishiyama T."/>
            <person name="Sese J."/>
            <person name="O'Brien M.J."/>
            <person name="Copetti D."/>
            <person name="Mohd Noor M.I."/>
            <person name="Ong R.C."/>
            <person name="Putra M."/>
            <person name="Sireger I.Z."/>
            <person name="Indrioko S."/>
            <person name="Kosugi Y."/>
            <person name="Izuno A."/>
            <person name="Isagi Y."/>
            <person name="Lee S.L."/>
            <person name="Shimizu K.K."/>
        </authorList>
    </citation>
    <scope>NUCLEOTIDE SEQUENCE [LARGE SCALE GENOMIC DNA]</scope>
    <source>
        <strain evidence="11">214</strain>
    </source>
</reference>
<dbReference type="PANTHER" id="PTHR43840">
    <property type="entry name" value="MITOCHONDRIAL METAL TRANSPORTER 1-RELATED"/>
    <property type="match status" value="1"/>
</dbReference>
<comment type="subcellular location">
    <subcellularLocation>
        <location evidence="1">Endomembrane system</location>
        <topology evidence="1">Multi-pass membrane protein</topology>
    </subcellularLocation>
</comment>
<feature type="transmembrane region" description="Helical" evidence="8">
    <location>
        <begin position="191"/>
        <end position="216"/>
    </location>
</feature>
<dbReference type="GO" id="GO:0016020">
    <property type="term" value="C:membrane"/>
    <property type="evidence" value="ECO:0007669"/>
    <property type="project" value="InterPro"/>
</dbReference>
<evidence type="ECO:0000256" key="7">
    <source>
        <dbReference type="ARBA" id="ARBA00023136"/>
    </source>
</evidence>
<dbReference type="InterPro" id="IPR027470">
    <property type="entry name" value="Cation_efflux_CTD"/>
</dbReference>
<dbReference type="Pfam" id="PF01545">
    <property type="entry name" value="Cation_efflux"/>
    <property type="match status" value="1"/>
</dbReference>
<keyword evidence="12" id="KW-1185">Reference proteome</keyword>
<dbReference type="Proteomes" id="UP001054252">
    <property type="component" value="Unassembled WGS sequence"/>
</dbReference>
<feature type="domain" description="Cation efflux protein transmembrane" evidence="9">
    <location>
        <begin position="125"/>
        <end position="317"/>
    </location>
</feature>
<evidence type="ECO:0000259" key="9">
    <source>
        <dbReference type="Pfam" id="PF01545"/>
    </source>
</evidence>
<dbReference type="InterPro" id="IPR058533">
    <property type="entry name" value="Cation_efflux_TM"/>
</dbReference>
<dbReference type="PANTHER" id="PTHR43840:SF5">
    <property type="entry name" value="METAL TOLERANCE PROTEIN 11"/>
    <property type="match status" value="1"/>
</dbReference>
<dbReference type="GO" id="GO:0012505">
    <property type="term" value="C:endomembrane system"/>
    <property type="evidence" value="ECO:0007669"/>
    <property type="project" value="UniProtKB-SubCell"/>
</dbReference>
<protein>
    <recommendedName>
        <fullName evidence="13">Cation efflux protein cytoplasmic domain-containing protein</fullName>
    </recommendedName>
</protein>
<dbReference type="SUPFAM" id="SSF160240">
    <property type="entry name" value="Cation efflux protein cytoplasmic domain-like"/>
    <property type="match status" value="1"/>
</dbReference>
<name>A0AAV5KV74_9ROSI</name>
<dbReference type="SUPFAM" id="SSF161111">
    <property type="entry name" value="Cation efflux protein transmembrane domain-like"/>
    <property type="match status" value="1"/>
</dbReference>